<dbReference type="AlphaFoldDB" id="A0A2P6VQ05"/>
<sequence>MEGCLAAPGLLPFFRQILMQDTPTSSADEADLHKRPVLKSPLAKHDQMSAAMGSDSEDDSAAACVVDSRPQAPLQLPVDMTLPLGQLPVMPLPQLPGCSQQDLLAACMPDMQPVAGPSGRGVASAAGPAPWLMGLFTCSMFEHHGCRCHPGSVRNGTVKRNENNQYCLDCTHVVGSAICKLCLSGHAASCPGRVFQIRKYMYQTCVHVDDIQPLYDVSGVQAYCINSRRAVLIHPKNVEKEQKCPAFDHSCLGCHKPLRHDCTYCSLRCKVDVEYGFAPITPKGCLTPRDDGGVPAAVAAAAANMLLTAPPSARQQGGSRLASVGKRPPPYAGVAAAAAAFAASTLDVSHATRCSSGGEAGSSRSKRRKGNLPERSHMS</sequence>
<proteinExistence type="predicted"/>
<organism evidence="2 3">
    <name type="scientific">Micractinium conductrix</name>
    <dbReference type="NCBI Taxonomy" id="554055"/>
    <lineage>
        <taxon>Eukaryota</taxon>
        <taxon>Viridiplantae</taxon>
        <taxon>Chlorophyta</taxon>
        <taxon>core chlorophytes</taxon>
        <taxon>Trebouxiophyceae</taxon>
        <taxon>Chlorellales</taxon>
        <taxon>Chlorellaceae</taxon>
        <taxon>Chlorella clade</taxon>
        <taxon>Micractinium</taxon>
    </lineage>
</organism>
<protein>
    <submittedName>
        <fullName evidence="2">PLATZ transcription factor family</fullName>
    </submittedName>
</protein>
<dbReference type="PANTHER" id="PTHR31065">
    <property type="entry name" value="PLATZ TRANSCRIPTION FACTOR FAMILY PROTEIN"/>
    <property type="match status" value="1"/>
</dbReference>
<keyword evidence="3" id="KW-1185">Reference proteome</keyword>
<dbReference type="Proteomes" id="UP000239649">
    <property type="component" value="Unassembled WGS sequence"/>
</dbReference>
<dbReference type="Pfam" id="PF04640">
    <property type="entry name" value="PLATZ"/>
    <property type="match status" value="1"/>
</dbReference>
<dbReference type="InterPro" id="IPR006734">
    <property type="entry name" value="PLATZ"/>
</dbReference>
<name>A0A2P6VQ05_9CHLO</name>
<accession>A0A2P6VQ05</accession>
<feature type="region of interest" description="Disordered" evidence="1">
    <location>
        <begin position="24"/>
        <end position="56"/>
    </location>
</feature>
<dbReference type="STRING" id="554055.A0A2P6VQ05"/>
<dbReference type="OrthoDB" id="510520at2759"/>
<evidence type="ECO:0000313" key="2">
    <source>
        <dbReference type="EMBL" id="PSC76161.1"/>
    </source>
</evidence>
<evidence type="ECO:0000256" key="1">
    <source>
        <dbReference type="SAM" id="MobiDB-lite"/>
    </source>
</evidence>
<comment type="caution">
    <text evidence="2">The sequence shown here is derived from an EMBL/GenBank/DDBJ whole genome shotgun (WGS) entry which is preliminary data.</text>
</comment>
<dbReference type="PANTHER" id="PTHR31065:SF1">
    <property type="entry name" value="OS09G0116050 PROTEIN"/>
    <property type="match status" value="1"/>
</dbReference>
<dbReference type="EMBL" id="LHPF02000001">
    <property type="protein sequence ID" value="PSC76161.1"/>
    <property type="molecule type" value="Genomic_DNA"/>
</dbReference>
<feature type="region of interest" description="Disordered" evidence="1">
    <location>
        <begin position="352"/>
        <end position="379"/>
    </location>
</feature>
<reference evidence="2 3" key="1">
    <citation type="journal article" date="2018" name="Plant J.">
        <title>Genome sequences of Chlorella sorokiniana UTEX 1602 and Micractinium conductrix SAG 241.80: implications to maltose excretion by a green alga.</title>
        <authorList>
            <person name="Arriola M.B."/>
            <person name="Velmurugan N."/>
            <person name="Zhang Y."/>
            <person name="Plunkett M.H."/>
            <person name="Hondzo H."/>
            <person name="Barney B.M."/>
        </authorList>
    </citation>
    <scope>NUCLEOTIDE SEQUENCE [LARGE SCALE GENOMIC DNA]</scope>
    <source>
        <strain evidence="2 3">SAG 241.80</strain>
    </source>
</reference>
<gene>
    <name evidence="2" type="primary">g382</name>
    <name evidence="2" type="ORF">C2E20_0382</name>
</gene>
<evidence type="ECO:0000313" key="3">
    <source>
        <dbReference type="Proteomes" id="UP000239649"/>
    </source>
</evidence>